<reference evidence="3" key="1">
    <citation type="submission" date="2022-11" db="UniProtKB">
        <authorList>
            <consortium name="WormBaseParasite"/>
        </authorList>
    </citation>
    <scope>IDENTIFICATION</scope>
</reference>
<proteinExistence type="predicted"/>
<dbReference type="Proteomes" id="UP000887569">
    <property type="component" value="Unplaced"/>
</dbReference>
<name>A0A915A1Z7_PARUN</name>
<accession>A0A915A1Z7</accession>
<dbReference type="AlphaFoldDB" id="A0A915A1Z7"/>
<feature type="region of interest" description="Disordered" evidence="1">
    <location>
        <begin position="92"/>
        <end position="112"/>
    </location>
</feature>
<keyword evidence="2" id="KW-1185">Reference proteome</keyword>
<evidence type="ECO:0000313" key="3">
    <source>
        <dbReference type="WBParaSite" id="PgE009_g006_t01"/>
    </source>
</evidence>
<organism evidence="2 3">
    <name type="scientific">Parascaris univalens</name>
    <name type="common">Nematode worm</name>
    <dbReference type="NCBI Taxonomy" id="6257"/>
    <lineage>
        <taxon>Eukaryota</taxon>
        <taxon>Metazoa</taxon>
        <taxon>Ecdysozoa</taxon>
        <taxon>Nematoda</taxon>
        <taxon>Chromadorea</taxon>
        <taxon>Rhabditida</taxon>
        <taxon>Spirurina</taxon>
        <taxon>Ascaridomorpha</taxon>
        <taxon>Ascaridoidea</taxon>
        <taxon>Ascarididae</taxon>
        <taxon>Parascaris</taxon>
    </lineage>
</organism>
<evidence type="ECO:0000313" key="2">
    <source>
        <dbReference type="Proteomes" id="UP000887569"/>
    </source>
</evidence>
<feature type="compositionally biased region" description="Polar residues" evidence="1">
    <location>
        <begin position="102"/>
        <end position="112"/>
    </location>
</feature>
<dbReference type="WBParaSite" id="PgE009_g006_t01">
    <property type="protein sequence ID" value="PgE009_g006_t01"/>
    <property type="gene ID" value="PgE009_g006"/>
</dbReference>
<evidence type="ECO:0000256" key="1">
    <source>
        <dbReference type="SAM" id="MobiDB-lite"/>
    </source>
</evidence>
<sequence length="112" mass="12338">MEGLPTPTSARSAGDVAADDGYNAAATDGSLSQHVAVDSNFDCGLVFRQCNCNLYDLIAEYRRLDSLKHDNRMVEDSNAIQMVNVATVPDKPKHLKRKKNELSINRNTTGQR</sequence>
<protein>
    <submittedName>
        <fullName evidence="3">Uncharacterized protein</fullName>
    </submittedName>
</protein>